<dbReference type="InterPro" id="IPR007667">
    <property type="entry name" value="Hypoxia_induced_domain"/>
</dbReference>
<dbReference type="PROSITE" id="PS51503">
    <property type="entry name" value="HIG1"/>
    <property type="match status" value="1"/>
</dbReference>
<evidence type="ECO:0000256" key="2">
    <source>
        <dbReference type="ARBA" id="ARBA00022692"/>
    </source>
</evidence>
<evidence type="ECO:0000256" key="5">
    <source>
        <dbReference type="ARBA" id="ARBA00023136"/>
    </source>
</evidence>
<evidence type="ECO:0000256" key="6">
    <source>
        <dbReference type="SAM" id="Phobius"/>
    </source>
</evidence>
<dbReference type="AlphaFoldDB" id="A0A7S2T8D2"/>
<comment type="subcellular location">
    <subcellularLocation>
        <location evidence="1">Mitochondrion membrane</location>
    </subcellularLocation>
</comment>
<dbReference type="PANTHER" id="PTHR12297">
    <property type="entry name" value="HYPOXIA-INDUCBILE GENE 1 HIG1 -RELATED"/>
    <property type="match status" value="1"/>
</dbReference>
<feature type="transmembrane region" description="Helical" evidence="6">
    <location>
        <begin position="24"/>
        <end position="43"/>
    </location>
</feature>
<gene>
    <name evidence="8" type="ORF">CROS1312_LOCUS1256</name>
</gene>
<evidence type="ECO:0000313" key="8">
    <source>
        <dbReference type="EMBL" id="CAD9721988.1"/>
    </source>
</evidence>
<keyword evidence="3 6" id="KW-1133">Transmembrane helix</keyword>
<keyword evidence="4" id="KW-0496">Mitochondrion</keyword>
<reference evidence="8" key="1">
    <citation type="submission" date="2021-01" db="EMBL/GenBank/DDBJ databases">
        <authorList>
            <person name="Corre E."/>
            <person name="Pelletier E."/>
            <person name="Niang G."/>
            <person name="Scheremetjew M."/>
            <person name="Finn R."/>
            <person name="Kale V."/>
            <person name="Holt S."/>
            <person name="Cochrane G."/>
            <person name="Meng A."/>
            <person name="Brown T."/>
            <person name="Cohen L."/>
        </authorList>
    </citation>
    <scope>NUCLEOTIDE SEQUENCE</scope>
    <source>
        <strain evidence="8">RCC2335</strain>
    </source>
</reference>
<dbReference type="EMBL" id="HBHM01001601">
    <property type="protein sequence ID" value="CAD9721988.1"/>
    <property type="molecule type" value="Transcribed_RNA"/>
</dbReference>
<evidence type="ECO:0000256" key="4">
    <source>
        <dbReference type="ARBA" id="ARBA00023128"/>
    </source>
</evidence>
<keyword evidence="5 6" id="KW-0472">Membrane</keyword>
<feature type="domain" description="HIG1" evidence="7">
    <location>
        <begin position="1"/>
        <end position="87"/>
    </location>
</feature>
<organism evidence="8">
    <name type="scientific">Chloropicon roscoffensis</name>
    <dbReference type="NCBI Taxonomy" id="1461544"/>
    <lineage>
        <taxon>Eukaryota</taxon>
        <taxon>Viridiplantae</taxon>
        <taxon>Chlorophyta</taxon>
        <taxon>Chloropicophyceae</taxon>
        <taxon>Chloropicales</taxon>
        <taxon>Chloropicaceae</taxon>
        <taxon>Chloropicon</taxon>
    </lineage>
</organism>
<dbReference type="InterPro" id="IPR050355">
    <property type="entry name" value="RCF1"/>
</dbReference>
<accession>A0A7S2T8D2</accession>
<evidence type="ECO:0000256" key="1">
    <source>
        <dbReference type="ARBA" id="ARBA00004325"/>
    </source>
</evidence>
<evidence type="ECO:0000259" key="7">
    <source>
        <dbReference type="PROSITE" id="PS51503"/>
    </source>
</evidence>
<sequence>MDATLKEKVRAGEVDIYGKKRNPFVIVGAFATAGVLFAGIAAFRRGNQAMSQNMMKARVMCQGLTVGLMVATSGLIGSDNQVLGNTLDAIWGKTETNPDNNLGTRSEK</sequence>
<keyword evidence="2 6" id="KW-0812">Transmembrane</keyword>
<protein>
    <recommendedName>
        <fullName evidence="7">HIG1 domain-containing protein</fullName>
    </recommendedName>
</protein>
<name>A0A7S2T8D2_9CHLO</name>
<proteinExistence type="predicted"/>
<dbReference type="GO" id="GO:0031966">
    <property type="term" value="C:mitochondrial membrane"/>
    <property type="evidence" value="ECO:0007669"/>
    <property type="project" value="UniProtKB-SubCell"/>
</dbReference>
<dbReference type="PANTHER" id="PTHR12297:SF3">
    <property type="entry name" value="HIG1 DOMAIN FAMILY MEMBER 1A"/>
    <property type="match status" value="1"/>
</dbReference>
<evidence type="ECO:0000256" key="3">
    <source>
        <dbReference type="ARBA" id="ARBA00022989"/>
    </source>
</evidence>
<dbReference type="Pfam" id="PF04588">
    <property type="entry name" value="HIG_1_N"/>
    <property type="match status" value="1"/>
</dbReference>
<dbReference type="Gene3D" id="6.10.140.1320">
    <property type="match status" value="1"/>
</dbReference>